<accession>A0A4C1VEZ0</accession>
<dbReference type="Proteomes" id="UP000299102">
    <property type="component" value="Unassembled WGS sequence"/>
</dbReference>
<reference evidence="1 2" key="1">
    <citation type="journal article" date="2019" name="Commun. Biol.">
        <title>The bagworm genome reveals a unique fibroin gene that provides high tensile strength.</title>
        <authorList>
            <person name="Kono N."/>
            <person name="Nakamura H."/>
            <person name="Ohtoshi R."/>
            <person name="Tomita M."/>
            <person name="Numata K."/>
            <person name="Arakawa K."/>
        </authorList>
    </citation>
    <scope>NUCLEOTIDE SEQUENCE [LARGE SCALE GENOMIC DNA]</scope>
</reference>
<sequence length="102" mass="11850">MTDGEWTYILAVEGQQRNWNVHDENMEKEEVSTYHKGFIDSRYTGPWIRRIDCLSLPVHYVSELSAHAATQRRGRPPIAKLTMLRSLYLLRLGSSIMKSGKR</sequence>
<gene>
    <name evidence="1" type="ORF">EVAR_8347_1</name>
</gene>
<evidence type="ECO:0000313" key="2">
    <source>
        <dbReference type="Proteomes" id="UP000299102"/>
    </source>
</evidence>
<keyword evidence="2" id="KW-1185">Reference proteome</keyword>
<protein>
    <submittedName>
        <fullName evidence="1">Uncharacterized protein</fullName>
    </submittedName>
</protein>
<dbReference type="AlphaFoldDB" id="A0A4C1VEZ0"/>
<organism evidence="1 2">
    <name type="scientific">Eumeta variegata</name>
    <name type="common">Bagworm moth</name>
    <name type="synonym">Eumeta japonica</name>
    <dbReference type="NCBI Taxonomy" id="151549"/>
    <lineage>
        <taxon>Eukaryota</taxon>
        <taxon>Metazoa</taxon>
        <taxon>Ecdysozoa</taxon>
        <taxon>Arthropoda</taxon>
        <taxon>Hexapoda</taxon>
        <taxon>Insecta</taxon>
        <taxon>Pterygota</taxon>
        <taxon>Neoptera</taxon>
        <taxon>Endopterygota</taxon>
        <taxon>Lepidoptera</taxon>
        <taxon>Glossata</taxon>
        <taxon>Ditrysia</taxon>
        <taxon>Tineoidea</taxon>
        <taxon>Psychidae</taxon>
        <taxon>Oiketicinae</taxon>
        <taxon>Eumeta</taxon>
    </lineage>
</organism>
<dbReference type="EMBL" id="BGZK01000319">
    <property type="protein sequence ID" value="GBP36514.1"/>
    <property type="molecule type" value="Genomic_DNA"/>
</dbReference>
<comment type="caution">
    <text evidence="1">The sequence shown here is derived from an EMBL/GenBank/DDBJ whole genome shotgun (WGS) entry which is preliminary data.</text>
</comment>
<proteinExistence type="predicted"/>
<name>A0A4C1VEZ0_EUMVA</name>
<evidence type="ECO:0000313" key="1">
    <source>
        <dbReference type="EMBL" id="GBP36514.1"/>
    </source>
</evidence>